<proteinExistence type="predicted"/>
<name>A0A1G2F5P3_9BACT</name>
<comment type="caution">
    <text evidence="1">The sequence shown here is derived from an EMBL/GenBank/DDBJ whole genome shotgun (WGS) entry which is preliminary data.</text>
</comment>
<dbReference type="STRING" id="1801990.A2V69_03815"/>
<organism evidence="1 2">
    <name type="scientific">Candidatus Portnoybacteria bacterium RBG_13_40_8</name>
    <dbReference type="NCBI Taxonomy" id="1801990"/>
    <lineage>
        <taxon>Bacteria</taxon>
        <taxon>Candidatus Portnoyibacteriota</taxon>
    </lineage>
</organism>
<evidence type="ECO:0000313" key="2">
    <source>
        <dbReference type="Proteomes" id="UP000177810"/>
    </source>
</evidence>
<dbReference type="Proteomes" id="UP000177810">
    <property type="component" value="Unassembled WGS sequence"/>
</dbReference>
<gene>
    <name evidence="1" type="ORF">A2V69_03815</name>
</gene>
<evidence type="ECO:0008006" key="3">
    <source>
        <dbReference type="Google" id="ProtNLM"/>
    </source>
</evidence>
<dbReference type="EMBL" id="MHMT01000002">
    <property type="protein sequence ID" value="OGZ33247.1"/>
    <property type="molecule type" value="Genomic_DNA"/>
</dbReference>
<reference evidence="1 2" key="1">
    <citation type="journal article" date="2016" name="Nat. Commun.">
        <title>Thousands of microbial genomes shed light on interconnected biogeochemical processes in an aquifer system.</title>
        <authorList>
            <person name="Anantharaman K."/>
            <person name="Brown C.T."/>
            <person name="Hug L.A."/>
            <person name="Sharon I."/>
            <person name="Castelle C.J."/>
            <person name="Probst A.J."/>
            <person name="Thomas B.C."/>
            <person name="Singh A."/>
            <person name="Wilkins M.J."/>
            <person name="Karaoz U."/>
            <person name="Brodie E.L."/>
            <person name="Williams K.H."/>
            <person name="Hubbard S.S."/>
            <person name="Banfield J.F."/>
        </authorList>
    </citation>
    <scope>NUCLEOTIDE SEQUENCE [LARGE SCALE GENOMIC DNA]</scope>
</reference>
<protein>
    <recommendedName>
        <fullName evidence="3">Amidohydrolase-related domain-containing protein</fullName>
    </recommendedName>
</protein>
<dbReference type="Gene3D" id="3.20.20.140">
    <property type="entry name" value="Metal-dependent hydrolases"/>
    <property type="match status" value="1"/>
</dbReference>
<evidence type="ECO:0000313" key="1">
    <source>
        <dbReference type="EMBL" id="OGZ33247.1"/>
    </source>
</evidence>
<dbReference type="SUPFAM" id="SSF51556">
    <property type="entry name" value="Metallo-dependent hydrolases"/>
    <property type="match status" value="1"/>
</dbReference>
<dbReference type="PANTHER" id="PTHR43383:SF2">
    <property type="entry name" value="AMIDOHYDROLASE 2 FAMILY PROTEIN"/>
    <property type="match status" value="1"/>
</dbReference>
<dbReference type="PANTHER" id="PTHR43383">
    <property type="entry name" value="NODULIN 6"/>
    <property type="match status" value="1"/>
</dbReference>
<dbReference type="InterPro" id="IPR032466">
    <property type="entry name" value="Metal_Hydrolase"/>
</dbReference>
<accession>A0A1G2F5P3</accession>
<dbReference type="AlphaFoldDB" id="A0A1G2F5P3"/>
<sequence>MTKKLRESIDKISLIDQHAYPGLAGYFEDYPPENRLLTANDTYLNPNNSHADFPYLREAHYEAYEKIYGFNREDINNPDKQDDLFTEYDRQRNNLRYLIDKVLDTAGIETLIAASFLNPDLRNNPRIKFIPTVDPLLFPFDNTYLTNRNPLATSCIAAYDHTFNIIKVKNKYSSDNFFDYLEFVDRALDNFIKNGAVGFSFSFSFVRSAYCENIPQNEGLRIFEHAKKGDKNAYRKLQDFLVWHIMRKSIEYNLPVQWHLALSDNHIGCFDPLNLSEMICDPVVSEAKLVVLHGGYPRFDSAELLALARGLMPNNVYIDISGNIMFRNHPSILAGTLRKWLEKPPLWNKIMYGSGAHHGERYIYVCSKVGRDAVYLALKSMIDDNIIDEDTAMIIARNILRENAQKLYNL</sequence>